<dbReference type="SUPFAM" id="SSF51110">
    <property type="entry name" value="alpha-D-mannose-specific plant lectins"/>
    <property type="match status" value="1"/>
</dbReference>
<dbReference type="Gene3D" id="3.30.200.20">
    <property type="entry name" value="Phosphorylase Kinase, domain 1"/>
    <property type="match status" value="1"/>
</dbReference>
<dbReference type="SUPFAM" id="SSF56112">
    <property type="entry name" value="Protein kinase-like (PK-like)"/>
    <property type="match status" value="1"/>
</dbReference>
<dbReference type="Pfam" id="PF01453">
    <property type="entry name" value="B_lectin"/>
    <property type="match status" value="1"/>
</dbReference>
<dbReference type="SMART" id="SM00220">
    <property type="entry name" value="S_TKc"/>
    <property type="match status" value="1"/>
</dbReference>
<evidence type="ECO:0000259" key="24">
    <source>
        <dbReference type="PROSITE" id="PS50927"/>
    </source>
</evidence>
<dbReference type="PANTHER" id="PTHR47976">
    <property type="entry name" value="G-TYPE LECTIN S-RECEPTOR-LIKE SERINE/THREONINE-PROTEIN KINASE SD2-5"/>
    <property type="match status" value="1"/>
</dbReference>
<keyword evidence="10 18" id="KW-0067">ATP-binding</keyword>
<evidence type="ECO:0000313" key="27">
    <source>
        <dbReference type="Proteomes" id="UP000639772"/>
    </source>
</evidence>
<feature type="region of interest" description="Disordered" evidence="20">
    <location>
        <begin position="489"/>
        <end position="509"/>
    </location>
</feature>
<dbReference type="CDD" id="cd01098">
    <property type="entry name" value="PAN_AP_plant"/>
    <property type="match status" value="1"/>
</dbReference>
<dbReference type="InterPro" id="IPR051343">
    <property type="entry name" value="G-type_lectin_kinases/EP1-like"/>
</dbReference>
<feature type="signal peptide" evidence="22">
    <location>
        <begin position="1"/>
        <end position="21"/>
    </location>
</feature>
<proteinExistence type="inferred from homology"/>
<keyword evidence="3" id="KW-0245">EGF-like domain</keyword>
<keyword evidence="2 18" id="KW-0723">Serine/threonine-protein kinase</keyword>
<accession>A0A835USN1</accession>
<dbReference type="Pfam" id="PF00069">
    <property type="entry name" value="Pkinase"/>
    <property type="match status" value="1"/>
</dbReference>
<dbReference type="EC" id="2.7.11.1" evidence="18"/>
<evidence type="ECO:0000256" key="13">
    <source>
        <dbReference type="ARBA" id="ARBA00023157"/>
    </source>
</evidence>
<evidence type="ECO:0000256" key="16">
    <source>
        <dbReference type="ARBA" id="ARBA00047899"/>
    </source>
</evidence>
<dbReference type="Gene3D" id="2.90.10.10">
    <property type="entry name" value="Bulb-type lectin domain"/>
    <property type="match status" value="1"/>
</dbReference>
<keyword evidence="9 18" id="KW-0418">Kinase</keyword>
<evidence type="ECO:0000256" key="14">
    <source>
        <dbReference type="ARBA" id="ARBA00023170"/>
    </source>
</evidence>
<dbReference type="PIRSF" id="PIRSF000641">
    <property type="entry name" value="SRK"/>
    <property type="match status" value="1"/>
</dbReference>
<dbReference type="GO" id="GO:0030246">
    <property type="term" value="F:carbohydrate binding"/>
    <property type="evidence" value="ECO:0007669"/>
    <property type="project" value="UniProtKB-KW"/>
</dbReference>
<dbReference type="GO" id="GO:0051707">
    <property type="term" value="P:response to other organism"/>
    <property type="evidence" value="ECO:0007669"/>
    <property type="project" value="UniProtKB-ARBA"/>
</dbReference>
<keyword evidence="5 21" id="KW-0812">Transmembrane</keyword>
<evidence type="ECO:0000256" key="22">
    <source>
        <dbReference type="SAM" id="SignalP"/>
    </source>
</evidence>
<dbReference type="InterPro" id="IPR003609">
    <property type="entry name" value="Pan_app"/>
</dbReference>
<dbReference type="PROSITE" id="PS50011">
    <property type="entry name" value="PROTEIN_KINASE_DOM"/>
    <property type="match status" value="1"/>
</dbReference>
<evidence type="ECO:0000256" key="8">
    <source>
        <dbReference type="ARBA" id="ARBA00022741"/>
    </source>
</evidence>
<evidence type="ECO:0000256" key="1">
    <source>
        <dbReference type="ARBA" id="ARBA00004167"/>
    </source>
</evidence>
<evidence type="ECO:0000256" key="2">
    <source>
        <dbReference type="ARBA" id="ARBA00022527"/>
    </source>
</evidence>
<evidence type="ECO:0000256" key="12">
    <source>
        <dbReference type="ARBA" id="ARBA00023136"/>
    </source>
</evidence>
<dbReference type="InterPro" id="IPR011009">
    <property type="entry name" value="Kinase-like_dom_sf"/>
</dbReference>
<evidence type="ECO:0000256" key="3">
    <source>
        <dbReference type="ARBA" id="ARBA00022536"/>
    </source>
</evidence>
<dbReference type="GO" id="GO:0016020">
    <property type="term" value="C:membrane"/>
    <property type="evidence" value="ECO:0007669"/>
    <property type="project" value="UniProtKB-SubCell"/>
</dbReference>
<dbReference type="InterPro" id="IPR036426">
    <property type="entry name" value="Bulb-type_lectin_dom_sf"/>
</dbReference>
<keyword evidence="12 21" id="KW-0472">Membrane</keyword>
<evidence type="ECO:0000259" key="25">
    <source>
        <dbReference type="PROSITE" id="PS50948"/>
    </source>
</evidence>
<dbReference type="InterPro" id="IPR008271">
    <property type="entry name" value="Ser/Thr_kinase_AS"/>
</dbReference>
<dbReference type="GO" id="GO:0005524">
    <property type="term" value="F:ATP binding"/>
    <property type="evidence" value="ECO:0007669"/>
    <property type="project" value="UniProtKB-UniRule"/>
</dbReference>
<dbReference type="FunFam" id="1.10.510.10:FF:000621">
    <property type="entry name" value="Serine/threonine-protein kinase"/>
    <property type="match status" value="1"/>
</dbReference>
<keyword evidence="15" id="KW-0325">Glycoprotein</keyword>
<evidence type="ECO:0000256" key="15">
    <source>
        <dbReference type="ARBA" id="ARBA00023180"/>
    </source>
</evidence>
<dbReference type="GO" id="GO:0004674">
    <property type="term" value="F:protein serine/threonine kinase activity"/>
    <property type="evidence" value="ECO:0007669"/>
    <property type="project" value="UniProtKB-KW"/>
</dbReference>
<keyword evidence="13" id="KW-1015">Disulfide bond</keyword>
<keyword evidence="14" id="KW-0675">Receptor</keyword>
<dbReference type="SMART" id="SM00108">
    <property type="entry name" value="B_lectin"/>
    <property type="match status" value="1"/>
</dbReference>
<evidence type="ECO:0000256" key="17">
    <source>
        <dbReference type="ARBA" id="ARBA00048679"/>
    </source>
</evidence>
<dbReference type="Proteomes" id="UP000639772">
    <property type="component" value="Unassembled WGS sequence"/>
</dbReference>
<dbReference type="InterPro" id="IPR001480">
    <property type="entry name" value="Bulb-type_lectin_dom"/>
</dbReference>
<keyword evidence="4 18" id="KW-0808">Transferase</keyword>
<evidence type="ECO:0000256" key="7">
    <source>
        <dbReference type="ARBA" id="ARBA00022734"/>
    </source>
</evidence>
<dbReference type="CDD" id="cd14066">
    <property type="entry name" value="STKc_IRAK"/>
    <property type="match status" value="1"/>
</dbReference>
<evidence type="ECO:0000313" key="26">
    <source>
        <dbReference type="EMBL" id="KAG0471160.1"/>
    </source>
</evidence>
<evidence type="ECO:0000256" key="6">
    <source>
        <dbReference type="ARBA" id="ARBA00022729"/>
    </source>
</evidence>
<comment type="subcellular location">
    <subcellularLocation>
        <location evidence="1">Membrane</location>
        <topology evidence="1">Single-pass membrane protein</topology>
    </subcellularLocation>
</comment>
<evidence type="ECO:0000256" key="19">
    <source>
        <dbReference type="PROSITE-ProRule" id="PRU10141"/>
    </source>
</evidence>
<reference evidence="26 27" key="1">
    <citation type="journal article" date="2020" name="Nat. Food">
        <title>A phased Vanilla planifolia genome enables genetic improvement of flavour and production.</title>
        <authorList>
            <person name="Hasing T."/>
            <person name="Tang H."/>
            <person name="Brym M."/>
            <person name="Khazi F."/>
            <person name="Huang T."/>
            <person name="Chambers A.H."/>
        </authorList>
    </citation>
    <scope>NUCLEOTIDE SEQUENCE [LARGE SCALE GENOMIC DNA]</scope>
    <source>
        <tissue evidence="26">Leaf</tissue>
    </source>
</reference>
<dbReference type="InterPro" id="IPR017441">
    <property type="entry name" value="Protein_kinase_ATP_BS"/>
</dbReference>
<dbReference type="AlphaFoldDB" id="A0A835USN1"/>
<feature type="binding site" evidence="19">
    <location>
        <position position="561"/>
    </location>
    <ligand>
        <name>ATP</name>
        <dbReference type="ChEBI" id="CHEBI:30616"/>
    </ligand>
</feature>
<dbReference type="OrthoDB" id="1530339at2759"/>
<dbReference type="InterPro" id="IPR000719">
    <property type="entry name" value="Prot_kinase_dom"/>
</dbReference>
<keyword evidence="11 21" id="KW-1133">Transmembrane helix</keyword>
<name>A0A835USN1_VANPL</name>
<protein>
    <recommendedName>
        <fullName evidence="18">Receptor-like serine/threonine-protein kinase</fullName>
        <ecNumber evidence="18">2.7.11.1</ecNumber>
    </recommendedName>
</protein>
<evidence type="ECO:0000256" key="21">
    <source>
        <dbReference type="SAM" id="Phobius"/>
    </source>
</evidence>
<evidence type="ECO:0000256" key="4">
    <source>
        <dbReference type="ARBA" id="ARBA00022679"/>
    </source>
</evidence>
<comment type="catalytic activity">
    <reaction evidence="17 18">
        <text>L-seryl-[protein] + ATP = O-phospho-L-seryl-[protein] + ADP + H(+)</text>
        <dbReference type="Rhea" id="RHEA:17989"/>
        <dbReference type="Rhea" id="RHEA-COMP:9863"/>
        <dbReference type="Rhea" id="RHEA-COMP:11604"/>
        <dbReference type="ChEBI" id="CHEBI:15378"/>
        <dbReference type="ChEBI" id="CHEBI:29999"/>
        <dbReference type="ChEBI" id="CHEBI:30616"/>
        <dbReference type="ChEBI" id="CHEBI:83421"/>
        <dbReference type="ChEBI" id="CHEBI:456216"/>
        <dbReference type="EC" id="2.7.11.1"/>
    </reaction>
</comment>
<dbReference type="EMBL" id="JADCNM010000008">
    <property type="protein sequence ID" value="KAG0471160.1"/>
    <property type="molecule type" value="Genomic_DNA"/>
</dbReference>
<feature type="domain" description="Protein kinase" evidence="23">
    <location>
        <begin position="533"/>
        <end position="819"/>
    </location>
</feature>
<evidence type="ECO:0000256" key="20">
    <source>
        <dbReference type="SAM" id="MobiDB-lite"/>
    </source>
</evidence>
<dbReference type="FunFam" id="3.30.200.20:FF:000178">
    <property type="entry name" value="serine/threonine-protein kinase PBS1-like"/>
    <property type="match status" value="1"/>
</dbReference>
<comment type="caution">
    <text evidence="26">The sequence shown here is derived from an EMBL/GenBank/DDBJ whole genome shotgun (WGS) entry which is preliminary data.</text>
</comment>
<keyword evidence="6 22" id="KW-0732">Signal</keyword>
<feature type="domain" description="Bulb-type lectin" evidence="24">
    <location>
        <begin position="32"/>
        <end position="149"/>
    </location>
</feature>
<organism evidence="26 27">
    <name type="scientific">Vanilla planifolia</name>
    <name type="common">Vanilla</name>
    <dbReference type="NCBI Taxonomy" id="51239"/>
    <lineage>
        <taxon>Eukaryota</taxon>
        <taxon>Viridiplantae</taxon>
        <taxon>Streptophyta</taxon>
        <taxon>Embryophyta</taxon>
        <taxon>Tracheophyta</taxon>
        <taxon>Spermatophyta</taxon>
        <taxon>Magnoliopsida</taxon>
        <taxon>Liliopsida</taxon>
        <taxon>Asparagales</taxon>
        <taxon>Orchidaceae</taxon>
        <taxon>Vanilloideae</taxon>
        <taxon>Vanilleae</taxon>
        <taxon>Vanilla</taxon>
    </lineage>
</organism>
<feature type="transmembrane region" description="Helical" evidence="21">
    <location>
        <begin position="435"/>
        <end position="457"/>
    </location>
</feature>
<dbReference type="PROSITE" id="PS00107">
    <property type="entry name" value="PROTEIN_KINASE_ATP"/>
    <property type="match status" value="1"/>
</dbReference>
<keyword evidence="7" id="KW-0430">Lectin</keyword>
<dbReference type="Gene3D" id="1.10.510.10">
    <property type="entry name" value="Transferase(Phosphotransferase) domain 1"/>
    <property type="match status" value="1"/>
</dbReference>
<dbReference type="PROSITE" id="PS50948">
    <property type="entry name" value="PAN"/>
    <property type="match status" value="1"/>
</dbReference>
<dbReference type="PROSITE" id="PS50927">
    <property type="entry name" value="BULB_LECTIN"/>
    <property type="match status" value="1"/>
</dbReference>
<evidence type="ECO:0000256" key="18">
    <source>
        <dbReference type="PIRNR" id="PIRNR000641"/>
    </source>
</evidence>
<dbReference type="InterPro" id="IPR024171">
    <property type="entry name" value="SRK-like_kinase"/>
</dbReference>
<feature type="chain" id="PRO_5032896914" description="Receptor-like serine/threonine-protein kinase" evidence="22">
    <location>
        <begin position="22"/>
        <end position="880"/>
    </location>
</feature>
<comment type="catalytic activity">
    <reaction evidence="16 18">
        <text>L-threonyl-[protein] + ATP = O-phospho-L-threonyl-[protein] + ADP + H(+)</text>
        <dbReference type="Rhea" id="RHEA:46608"/>
        <dbReference type="Rhea" id="RHEA-COMP:11060"/>
        <dbReference type="Rhea" id="RHEA-COMP:11605"/>
        <dbReference type="ChEBI" id="CHEBI:15378"/>
        <dbReference type="ChEBI" id="CHEBI:30013"/>
        <dbReference type="ChEBI" id="CHEBI:30616"/>
        <dbReference type="ChEBI" id="CHEBI:61977"/>
        <dbReference type="ChEBI" id="CHEBI:456216"/>
        <dbReference type="EC" id="2.7.11.1"/>
    </reaction>
</comment>
<evidence type="ECO:0000259" key="23">
    <source>
        <dbReference type="PROSITE" id="PS50011"/>
    </source>
</evidence>
<evidence type="ECO:0000256" key="5">
    <source>
        <dbReference type="ARBA" id="ARBA00022692"/>
    </source>
</evidence>
<dbReference type="PANTHER" id="PTHR47976:SF60">
    <property type="entry name" value="RECEPTOR-LIKE SERINE_THREONINE-PROTEIN KINASE"/>
    <property type="match status" value="1"/>
</dbReference>
<keyword evidence="8 18" id="KW-0547">Nucleotide-binding</keyword>
<evidence type="ECO:0000256" key="11">
    <source>
        <dbReference type="ARBA" id="ARBA00022989"/>
    </source>
</evidence>
<dbReference type="PROSITE" id="PS00108">
    <property type="entry name" value="PROTEIN_KINASE_ST"/>
    <property type="match status" value="1"/>
</dbReference>
<feature type="domain" description="Apple" evidence="25">
    <location>
        <begin position="325"/>
        <end position="414"/>
    </location>
</feature>
<evidence type="ECO:0000256" key="9">
    <source>
        <dbReference type="ARBA" id="ARBA00022777"/>
    </source>
</evidence>
<sequence length="880" mass="93637">MASSFLFHLLLVVAVIRLAGSATVYTDVILGNFSASSVNYLEKGGVFLESISATFSAVLSSAAPQSPFVFSVVHSPTSTVVWSANPTSPAPYTSQLSLSAAGLSISFNNGSVLWSTPRLPGPVVALRLLDSGNLLLLDAANNSMWQSFEHPTDTLLSSQRLPNGASLSTPAGDYRLLVTDSDAVLLWSAAGDQQFWRLSSDPRSVTDFSAPVAYMAGNDSGLYLFSAEDKAVIELVLPPTKLRVMRLYLDGHFRILGYSGNNSVLAQSLVAPVGYCDLPLSCDELEVCITQTQGANCNCPKSFAAASGGGCTPADGSALVPPSSCVTNGSQEISYRSLGSGTGYFANKFANPATSGGVFSSCRSLCDESCSCLGFFYQNSSKSCLLIKKQLGSLVSTSDDGVFDAGIGYIKVLVSPQPPPDSGGSSSSSSALLPIFLPSIAVFLLILVLLFFGSQWWRRRHSSKRRSRSRATSTSKPTAMKEIYLGRNPAWPTLANDPNSALDGSDSDSDSDDIFIPGLPTRFLYADLVTATDNFSTKIGSGGFGEVFKGVLPDNTEVAVKRISAGVGGSVRIKREFCTEIAVIGSIHHINLVRLRGFCAENRRRLLVYEYMNRGSLDRSLFGGPGAPVLEWGERMEIAIGAARGLSYLHSGCDRTIVHCDVKPENILLHDGGSVKISDFGLAKLLTPEQSGLFTTMRGTRGYLAPEWLTNTPISERTDVYSYGMVLLEIIRGRKNRGGGEVSSSGSSGSGGDFGYFPMVALDMHERGSYTELADPRLEGRVTAEEVGRAVKVALCCLHEEPQLRPTMATVAAMLNGTIEVARPRPDALGFLRLYGRGFVDYGGGIAPSEVAGGSGTGTNSSSSLFSYSYMTSQEVSGPR</sequence>
<gene>
    <name evidence="26" type="ORF">HPP92_015706</name>
</gene>
<comment type="similarity">
    <text evidence="18">Belongs to the protein kinase superfamily. Ser/Thr protein kinase family.</text>
</comment>
<evidence type="ECO:0000256" key="10">
    <source>
        <dbReference type="ARBA" id="ARBA00022840"/>
    </source>
</evidence>